<dbReference type="SUPFAM" id="SSF51905">
    <property type="entry name" value="FAD/NAD(P)-binding domain"/>
    <property type="match status" value="1"/>
</dbReference>
<evidence type="ECO:0000256" key="10">
    <source>
        <dbReference type="ARBA" id="ARBA00023133"/>
    </source>
</evidence>
<evidence type="ECO:0000259" key="12">
    <source>
        <dbReference type="Pfam" id="PF01593"/>
    </source>
</evidence>
<dbReference type="InterPro" id="IPR004572">
    <property type="entry name" value="Protoporphyrinogen_oxidase"/>
</dbReference>
<dbReference type="EC" id="1.3.3.15" evidence="5 11"/>
<dbReference type="Pfam" id="PF01593">
    <property type="entry name" value="Amino_oxidase"/>
    <property type="match status" value="1"/>
</dbReference>
<dbReference type="InterPro" id="IPR050464">
    <property type="entry name" value="Zeta_carotene_desat/Oxidored"/>
</dbReference>
<keyword evidence="9 11" id="KW-0560">Oxidoreductase</keyword>
<evidence type="ECO:0000256" key="6">
    <source>
        <dbReference type="ARBA" id="ARBA00019046"/>
    </source>
</evidence>
<dbReference type="EMBL" id="DSMG01000044">
    <property type="protein sequence ID" value="HDX30613.1"/>
    <property type="molecule type" value="Genomic_DNA"/>
</dbReference>
<dbReference type="UniPathway" id="UPA00252"/>
<dbReference type="NCBIfam" id="TIGR00562">
    <property type="entry name" value="proto_IX_ox"/>
    <property type="match status" value="1"/>
</dbReference>
<dbReference type="GO" id="GO:0005737">
    <property type="term" value="C:cytoplasm"/>
    <property type="evidence" value="ECO:0007669"/>
    <property type="project" value="UniProtKB-SubCell"/>
</dbReference>
<dbReference type="Gene3D" id="3.90.660.20">
    <property type="entry name" value="Protoporphyrinogen oxidase, mitochondrial, domain 2"/>
    <property type="match status" value="1"/>
</dbReference>
<dbReference type="Gene3D" id="1.10.3110.10">
    <property type="entry name" value="protoporphyrinogen ix oxidase, domain 3"/>
    <property type="match status" value="1"/>
</dbReference>
<reference evidence="13" key="1">
    <citation type="journal article" date="2020" name="mSystems">
        <title>Genome- and Community-Level Interaction Insights into Carbon Utilization and Element Cycling Functions of Hydrothermarchaeota in Hydrothermal Sediment.</title>
        <authorList>
            <person name="Zhou Z."/>
            <person name="Liu Y."/>
            <person name="Xu W."/>
            <person name="Pan J."/>
            <person name="Luo Z.H."/>
            <person name="Li M."/>
        </authorList>
    </citation>
    <scope>NUCLEOTIDE SEQUENCE [LARGE SCALE GENOMIC DNA]</scope>
    <source>
        <strain evidence="13">SpSt-289</strain>
    </source>
</reference>
<evidence type="ECO:0000256" key="8">
    <source>
        <dbReference type="ARBA" id="ARBA00022827"/>
    </source>
</evidence>
<comment type="function">
    <text evidence="11">Involved in coproporphyrin-dependent heme b biosynthesis. Catalyzes the oxidation of coproporphyrinogen III to coproporphyrin III.</text>
</comment>
<comment type="pathway">
    <text evidence="3 11">Porphyrin-containing compound metabolism; protoheme biosynthesis.</text>
</comment>
<evidence type="ECO:0000313" key="13">
    <source>
        <dbReference type="EMBL" id="HDX30613.1"/>
    </source>
</evidence>
<keyword evidence="8 11" id="KW-0274">FAD</keyword>
<evidence type="ECO:0000256" key="4">
    <source>
        <dbReference type="ARBA" id="ARBA00008310"/>
    </source>
</evidence>
<accession>A0A7C1FJC6</accession>
<comment type="subcellular location">
    <subcellularLocation>
        <location evidence="11">Cytoplasm</location>
    </subcellularLocation>
</comment>
<evidence type="ECO:0000256" key="2">
    <source>
        <dbReference type="ARBA" id="ARBA00001974"/>
    </source>
</evidence>
<evidence type="ECO:0000256" key="3">
    <source>
        <dbReference type="ARBA" id="ARBA00004744"/>
    </source>
</evidence>
<dbReference type="InterPro" id="IPR002937">
    <property type="entry name" value="Amino_oxidase"/>
</dbReference>
<dbReference type="GO" id="GO:0006783">
    <property type="term" value="P:heme biosynthetic process"/>
    <property type="evidence" value="ECO:0007669"/>
    <property type="project" value="UniProtKB-UniRule"/>
</dbReference>
<protein>
    <recommendedName>
        <fullName evidence="6 11">Coproporphyrinogen III oxidase</fullName>
        <ecNumber evidence="5 11">1.3.3.15</ecNumber>
    </recommendedName>
</protein>
<comment type="catalytic activity">
    <reaction evidence="1">
        <text>coproporphyrinogen III + 3 O2 = coproporphyrin III + 3 H2O2</text>
        <dbReference type="Rhea" id="RHEA:43436"/>
        <dbReference type="ChEBI" id="CHEBI:15379"/>
        <dbReference type="ChEBI" id="CHEBI:16240"/>
        <dbReference type="ChEBI" id="CHEBI:57309"/>
        <dbReference type="ChEBI" id="CHEBI:131725"/>
        <dbReference type="EC" id="1.3.3.15"/>
    </reaction>
    <physiologicalReaction direction="left-to-right" evidence="1">
        <dbReference type="Rhea" id="RHEA:43437"/>
    </physiologicalReaction>
</comment>
<feature type="domain" description="Amine oxidase" evidence="12">
    <location>
        <begin position="13"/>
        <end position="465"/>
    </location>
</feature>
<evidence type="ECO:0000256" key="9">
    <source>
        <dbReference type="ARBA" id="ARBA00023002"/>
    </source>
</evidence>
<keyword evidence="11" id="KW-0963">Cytoplasm</keyword>
<dbReference type="Gene3D" id="3.50.50.60">
    <property type="entry name" value="FAD/NAD(P)-binding domain"/>
    <property type="match status" value="1"/>
</dbReference>
<evidence type="ECO:0000256" key="7">
    <source>
        <dbReference type="ARBA" id="ARBA00022630"/>
    </source>
</evidence>
<keyword evidence="7 11" id="KW-0285">Flavoprotein</keyword>
<dbReference type="InterPro" id="IPR036188">
    <property type="entry name" value="FAD/NAD-bd_sf"/>
</dbReference>
<dbReference type="GO" id="GO:0004729">
    <property type="term" value="F:oxygen-dependent protoporphyrinogen oxidase activity"/>
    <property type="evidence" value="ECO:0007669"/>
    <property type="project" value="UniProtKB-UniRule"/>
</dbReference>
<dbReference type="PANTHER" id="PTHR42923:SF3">
    <property type="entry name" value="PROTOPORPHYRINOGEN OXIDASE"/>
    <property type="match status" value="1"/>
</dbReference>
<dbReference type="PANTHER" id="PTHR42923">
    <property type="entry name" value="PROTOPORPHYRINOGEN OXIDASE"/>
    <property type="match status" value="1"/>
</dbReference>
<comment type="caution">
    <text evidence="13">The sequence shown here is derived from an EMBL/GenBank/DDBJ whole genome shotgun (WGS) entry which is preliminary data.</text>
</comment>
<evidence type="ECO:0000256" key="1">
    <source>
        <dbReference type="ARBA" id="ARBA00001755"/>
    </source>
</evidence>
<sequence>MSRYPVAIIGGGIAGLSAAWWLQKAGIDYALLEQDVRWGGKIHTERVALDDCEETQFIVEAGPDSFITQKPWGVALAREVGLSDSLIGTNEDLKQTYVLHRGRPTPLPDGVLMIVPTRFKPFLLSPLISPWGKLRMGMELFIPPRRDDGDETLADFVRRRLGSEALDKIAEPLMSGIYNAEADKQSLLATFPRFRELEQKHGSLIRGMVASQRLRGQHVAPSNGKPLPFFVTPKEGVEALVTALRSHLRGDLRLRTGVEALEPVAGGYRLRLSDGTTLDAGQVILAAPAYVAARLLRPLTPEAADLLDGIRYVSTGTISLAFRSGAVRNPLHGYGLVIPISERRPINAVTLSSVKFAHRAPEGCLLLRVFFGGSRSPRSMELNDGDLYTTVRRELDALLGINAEPLFHRIYRWFHSNPQYDVGHLERVAAIERNLPPGVHLAGSAYRGVGLPDCIRQGQEAVERVVSREKERS</sequence>
<gene>
    <name evidence="13" type="primary">hemG</name>
    <name evidence="13" type="ORF">ENQ20_03870</name>
</gene>
<proteinExistence type="inferred from homology"/>
<name>A0A7C1FJC6_9CHLR</name>
<dbReference type="AlphaFoldDB" id="A0A7C1FJC6"/>
<comment type="cofactor">
    <cofactor evidence="2 11">
        <name>FAD</name>
        <dbReference type="ChEBI" id="CHEBI:57692"/>
    </cofactor>
</comment>
<dbReference type="SUPFAM" id="SSF54373">
    <property type="entry name" value="FAD-linked reductases, C-terminal domain"/>
    <property type="match status" value="1"/>
</dbReference>
<evidence type="ECO:0000256" key="11">
    <source>
        <dbReference type="RuleBase" id="RU364052"/>
    </source>
</evidence>
<keyword evidence="10 11" id="KW-0350">Heme biosynthesis</keyword>
<organism evidence="13">
    <name type="scientific">Caldilinea aerophila</name>
    <dbReference type="NCBI Taxonomy" id="133453"/>
    <lineage>
        <taxon>Bacteria</taxon>
        <taxon>Bacillati</taxon>
        <taxon>Chloroflexota</taxon>
        <taxon>Caldilineae</taxon>
        <taxon>Caldilineales</taxon>
        <taxon>Caldilineaceae</taxon>
        <taxon>Caldilinea</taxon>
    </lineage>
</organism>
<evidence type="ECO:0000256" key="5">
    <source>
        <dbReference type="ARBA" id="ARBA00012402"/>
    </source>
</evidence>
<comment type="similarity">
    <text evidence="4 11">Belongs to the protoporphyrinogen/coproporphyrinogen oxidase family. Coproporphyrinogen III oxidase subfamily.</text>
</comment>